<dbReference type="EMBL" id="AE014613">
    <property type="protein sequence ID" value="AAO70705.1"/>
    <property type="molecule type" value="Genomic_DNA"/>
</dbReference>
<dbReference type="AntiFam" id="ANF00047">
    <property type="entry name" value="Overlaps RNaseP, same strand"/>
</dbReference>
<name>A0A0H2VS10_SALTI</name>
<dbReference type="AlphaFoldDB" id="A0A0H2VS10"/>
<dbReference type="Proteomes" id="UP000002670">
    <property type="component" value="Chromosome"/>
</dbReference>
<organism evidence="2 3">
    <name type="scientific">Salmonella typhi</name>
    <dbReference type="NCBI Taxonomy" id="90370"/>
    <lineage>
        <taxon>Bacteria</taxon>
        <taxon>Pseudomonadati</taxon>
        <taxon>Pseudomonadota</taxon>
        <taxon>Gammaproteobacteria</taxon>
        <taxon>Enterobacterales</taxon>
        <taxon>Enterobacteriaceae</taxon>
        <taxon>Salmonella</taxon>
    </lineage>
</organism>
<sequence>MTKSREPSILRAEADQTVAASSSSFRGDGRRGGKSGLHRAGCQVTPGGGNPRPVQQRANRRWPTQVGSGKGERVR</sequence>
<evidence type="ECO:0000256" key="1">
    <source>
        <dbReference type="SAM" id="MobiDB-lite"/>
    </source>
</evidence>
<dbReference type="HOGENOM" id="CLU_2668879_0_0_6"/>
<evidence type="ECO:0000313" key="2">
    <source>
        <dbReference type="EMBL" id="AAO70705.1"/>
    </source>
</evidence>
<protein>
    <submittedName>
        <fullName evidence="2">Uncharacterized protein</fullName>
    </submittedName>
</protein>
<dbReference type="KEGG" id="stt:t3166"/>
<accession>A0A0H2VS10</accession>
<keyword evidence="3" id="KW-1185">Reference proteome</keyword>
<feature type="region of interest" description="Disordered" evidence="1">
    <location>
        <begin position="1"/>
        <end position="75"/>
    </location>
</feature>
<reference evidence="2 3" key="1">
    <citation type="journal article" date="2003" name="J. Bacteriol.">
        <title>Comparative genomics of Salmonella enterica serovar Typhi strains Ty2 and CT18.</title>
        <authorList>
            <person name="Deng W."/>
            <person name="Liou S.R."/>
            <person name="Plunkett G.III."/>
            <person name="Mayhew G.F."/>
            <person name="Rose D.J."/>
            <person name="Burland V."/>
            <person name="Kodoyianni V."/>
            <person name="Schwartz D.C."/>
            <person name="Blattner F.R."/>
        </authorList>
    </citation>
    <scope>NUCLEOTIDE SEQUENCE [LARGE SCALE GENOMIC DNA]</scope>
    <source>
        <strain evidence="3">ATCC 700931 / Ty2</strain>
    </source>
</reference>
<gene>
    <name evidence="2" type="ordered locus">t3166</name>
</gene>
<feature type="compositionally biased region" description="Basic and acidic residues" evidence="1">
    <location>
        <begin position="1"/>
        <end position="14"/>
    </location>
</feature>
<evidence type="ECO:0000313" key="3">
    <source>
        <dbReference type="Proteomes" id="UP000002670"/>
    </source>
</evidence>
<proteinExistence type="predicted"/>